<comment type="similarity">
    <text evidence="1">Belongs to the short-chain dehydrogenases/reductases (SDR) family.</text>
</comment>
<gene>
    <name evidence="3" type="ORF">METZ01_LOCUS402902</name>
</gene>
<dbReference type="PROSITE" id="PS00061">
    <property type="entry name" value="ADH_SHORT"/>
    <property type="match status" value="1"/>
</dbReference>
<dbReference type="PRINTS" id="PR00080">
    <property type="entry name" value="SDRFAMILY"/>
</dbReference>
<dbReference type="InterPro" id="IPR020904">
    <property type="entry name" value="Sc_DH/Rdtase_CS"/>
</dbReference>
<dbReference type="InterPro" id="IPR002347">
    <property type="entry name" value="SDR_fam"/>
</dbReference>
<evidence type="ECO:0008006" key="4">
    <source>
        <dbReference type="Google" id="ProtNLM"/>
    </source>
</evidence>
<dbReference type="PANTHER" id="PTHR24321:SF8">
    <property type="entry name" value="ESTRADIOL 17-BETA-DEHYDROGENASE 8-RELATED"/>
    <property type="match status" value="1"/>
</dbReference>
<dbReference type="AlphaFoldDB" id="A0A382VW03"/>
<protein>
    <recommendedName>
        <fullName evidence="4">Oxidoreductase</fullName>
    </recommendedName>
</protein>
<evidence type="ECO:0000256" key="2">
    <source>
        <dbReference type="ARBA" id="ARBA00023002"/>
    </source>
</evidence>
<proteinExistence type="inferred from homology"/>
<dbReference type="InterPro" id="IPR036291">
    <property type="entry name" value="NAD(P)-bd_dom_sf"/>
</dbReference>
<dbReference type="EMBL" id="UINC01154648">
    <property type="protein sequence ID" value="SVD50048.1"/>
    <property type="molecule type" value="Genomic_DNA"/>
</dbReference>
<evidence type="ECO:0000313" key="3">
    <source>
        <dbReference type="EMBL" id="SVD50048.1"/>
    </source>
</evidence>
<dbReference type="FunFam" id="3.40.50.720:FF:000084">
    <property type="entry name" value="Short-chain dehydrogenase reductase"/>
    <property type="match status" value="1"/>
</dbReference>
<feature type="non-terminal residue" evidence="3">
    <location>
        <position position="1"/>
    </location>
</feature>
<accession>A0A382VW03</accession>
<dbReference type="SUPFAM" id="SSF51735">
    <property type="entry name" value="NAD(P)-binding Rossmann-fold domains"/>
    <property type="match status" value="1"/>
</dbReference>
<dbReference type="PANTHER" id="PTHR24321">
    <property type="entry name" value="DEHYDROGENASES, SHORT CHAIN"/>
    <property type="match status" value="1"/>
</dbReference>
<name>A0A382VW03_9ZZZZ</name>
<dbReference type="GO" id="GO:0016491">
    <property type="term" value="F:oxidoreductase activity"/>
    <property type="evidence" value="ECO:0007669"/>
    <property type="project" value="UniProtKB-KW"/>
</dbReference>
<keyword evidence="2" id="KW-0560">Oxidoreductase</keyword>
<dbReference type="CDD" id="cd05233">
    <property type="entry name" value="SDR_c"/>
    <property type="match status" value="1"/>
</dbReference>
<reference evidence="3" key="1">
    <citation type="submission" date="2018-05" db="EMBL/GenBank/DDBJ databases">
        <authorList>
            <person name="Lanie J.A."/>
            <person name="Ng W.-L."/>
            <person name="Kazmierczak K.M."/>
            <person name="Andrzejewski T.M."/>
            <person name="Davidsen T.M."/>
            <person name="Wayne K.J."/>
            <person name="Tettelin H."/>
            <person name="Glass J.I."/>
            <person name="Rusch D."/>
            <person name="Podicherti R."/>
            <person name="Tsui H.-C.T."/>
            <person name="Winkler M.E."/>
        </authorList>
    </citation>
    <scope>NUCLEOTIDE SEQUENCE</scope>
</reference>
<evidence type="ECO:0000256" key="1">
    <source>
        <dbReference type="ARBA" id="ARBA00006484"/>
    </source>
</evidence>
<dbReference type="PRINTS" id="PR00081">
    <property type="entry name" value="GDHRDH"/>
</dbReference>
<sequence length="225" mass="23378">VAVDLQGSDLDAALSEAEPFGVDAIALTADCSDGADVARYVEGCVAEFGRLDVLFNNAGIEGRIIGLLDYPEEDFDRVINVNLRGVWLGMKYSAPAMIANGGGAIVNTASVAGLMGARGLCAYVASKHGVLGLTKSAALELVPQGVRVNAVCPSPIETRMMRSLEEGFGGDEAEMIRKDLAARNPMGRYGEPDEVAALVAFLASEDASYINGGVYTVDGGSVSGR</sequence>
<organism evidence="3">
    <name type="scientific">marine metagenome</name>
    <dbReference type="NCBI Taxonomy" id="408172"/>
    <lineage>
        <taxon>unclassified sequences</taxon>
        <taxon>metagenomes</taxon>
        <taxon>ecological metagenomes</taxon>
    </lineage>
</organism>
<dbReference type="Gene3D" id="3.40.50.720">
    <property type="entry name" value="NAD(P)-binding Rossmann-like Domain"/>
    <property type="match status" value="1"/>
</dbReference>
<dbReference type="Pfam" id="PF13561">
    <property type="entry name" value="adh_short_C2"/>
    <property type="match status" value="1"/>
</dbReference>